<evidence type="ECO:0000256" key="1">
    <source>
        <dbReference type="SAM" id="MobiDB-lite"/>
    </source>
</evidence>
<accession>A0ABW1KDW3</accession>
<gene>
    <name evidence="2" type="ORF">ACFP2T_27090</name>
</gene>
<protein>
    <submittedName>
        <fullName evidence="2">Uncharacterized protein</fullName>
    </submittedName>
</protein>
<dbReference type="EMBL" id="JBHSPR010000021">
    <property type="protein sequence ID" value="MFC6019856.1"/>
    <property type="molecule type" value="Genomic_DNA"/>
</dbReference>
<dbReference type="Proteomes" id="UP001596203">
    <property type="component" value="Unassembled WGS sequence"/>
</dbReference>
<evidence type="ECO:0000313" key="2">
    <source>
        <dbReference type="EMBL" id="MFC6019856.1"/>
    </source>
</evidence>
<proteinExistence type="predicted"/>
<sequence>MQVRLLTGEFAGAVTTVVSSTYGLSVPGPLRRYRVKHPNGEGDLDVAPEDVTLAEDDT</sequence>
<comment type="caution">
    <text evidence="2">The sequence shown here is derived from an EMBL/GenBank/DDBJ whole genome shotgun (WGS) entry which is preliminary data.</text>
</comment>
<reference evidence="3" key="1">
    <citation type="journal article" date="2019" name="Int. J. Syst. Evol. Microbiol.">
        <title>The Global Catalogue of Microorganisms (GCM) 10K type strain sequencing project: providing services to taxonomists for standard genome sequencing and annotation.</title>
        <authorList>
            <consortium name="The Broad Institute Genomics Platform"/>
            <consortium name="The Broad Institute Genome Sequencing Center for Infectious Disease"/>
            <person name="Wu L."/>
            <person name="Ma J."/>
        </authorList>
    </citation>
    <scope>NUCLEOTIDE SEQUENCE [LARGE SCALE GENOMIC DNA]</scope>
    <source>
        <strain evidence="3">ZS-35-S2</strain>
    </source>
</reference>
<evidence type="ECO:0000313" key="3">
    <source>
        <dbReference type="Proteomes" id="UP001596203"/>
    </source>
</evidence>
<feature type="compositionally biased region" description="Acidic residues" evidence="1">
    <location>
        <begin position="42"/>
        <end position="58"/>
    </location>
</feature>
<dbReference type="RefSeq" id="WP_377426301.1">
    <property type="nucleotide sequence ID" value="NZ_JBHSPR010000021.1"/>
</dbReference>
<keyword evidence="3" id="KW-1185">Reference proteome</keyword>
<organism evidence="2 3">
    <name type="scientific">Plantactinospora solaniradicis</name>
    <dbReference type="NCBI Taxonomy" id="1723736"/>
    <lineage>
        <taxon>Bacteria</taxon>
        <taxon>Bacillati</taxon>
        <taxon>Actinomycetota</taxon>
        <taxon>Actinomycetes</taxon>
        <taxon>Micromonosporales</taxon>
        <taxon>Micromonosporaceae</taxon>
        <taxon>Plantactinospora</taxon>
    </lineage>
</organism>
<feature type="region of interest" description="Disordered" evidence="1">
    <location>
        <begin position="36"/>
        <end position="58"/>
    </location>
</feature>
<name>A0ABW1KDW3_9ACTN</name>